<dbReference type="PANTHER" id="PTHR42663">
    <property type="entry name" value="HYDROLASE C777.06C-RELATED-RELATED"/>
    <property type="match status" value="1"/>
</dbReference>
<gene>
    <name evidence="5" type="ORF">JRJ22_10725</name>
</gene>
<evidence type="ECO:0000256" key="2">
    <source>
        <dbReference type="ARBA" id="ARBA00034301"/>
    </source>
</evidence>
<evidence type="ECO:0000313" key="6">
    <source>
        <dbReference type="Proteomes" id="UP000663452"/>
    </source>
</evidence>
<dbReference type="InterPro" id="IPR036866">
    <property type="entry name" value="RibonucZ/Hydroxyglut_hydro"/>
</dbReference>
<dbReference type="Proteomes" id="UP000663452">
    <property type="component" value="Chromosome"/>
</dbReference>
<dbReference type="EMBL" id="CP070969">
    <property type="protein sequence ID" value="QSF46991.1"/>
    <property type="molecule type" value="Genomic_DNA"/>
</dbReference>
<evidence type="ECO:0000256" key="1">
    <source>
        <dbReference type="ARBA" id="ARBA00034221"/>
    </source>
</evidence>
<dbReference type="InterPro" id="IPR001279">
    <property type="entry name" value="Metallo-B-lactamas"/>
</dbReference>
<name>A0ABX7LHP5_9BACL</name>
<proteinExistence type="predicted"/>
<evidence type="ECO:0000313" key="5">
    <source>
        <dbReference type="EMBL" id="QSF46991.1"/>
    </source>
</evidence>
<evidence type="ECO:0000259" key="4">
    <source>
        <dbReference type="SMART" id="SM00849"/>
    </source>
</evidence>
<accession>A0ABX7LHP5</accession>
<comment type="catalytic activity">
    <reaction evidence="3">
        <text>3',5'-cyclic UMP + H2O = UMP + H(+)</text>
        <dbReference type="Rhea" id="RHEA:70575"/>
        <dbReference type="ChEBI" id="CHEBI:15377"/>
        <dbReference type="ChEBI" id="CHEBI:15378"/>
        <dbReference type="ChEBI" id="CHEBI:57865"/>
        <dbReference type="ChEBI" id="CHEBI:184387"/>
    </reaction>
    <physiologicalReaction direction="left-to-right" evidence="3">
        <dbReference type="Rhea" id="RHEA:70576"/>
    </physiologicalReaction>
</comment>
<dbReference type="Pfam" id="PF23023">
    <property type="entry name" value="Anti-Pycsar_Apyc1"/>
    <property type="match status" value="1"/>
</dbReference>
<dbReference type="RefSeq" id="WP_206104439.1">
    <property type="nucleotide sequence ID" value="NZ_CP070969.1"/>
</dbReference>
<organism evidence="5 6">
    <name type="scientific">Paenibacillus tianjinensis</name>
    <dbReference type="NCBI Taxonomy" id="2810347"/>
    <lineage>
        <taxon>Bacteria</taxon>
        <taxon>Bacillati</taxon>
        <taxon>Bacillota</taxon>
        <taxon>Bacilli</taxon>
        <taxon>Bacillales</taxon>
        <taxon>Paenibacillaceae</taxon>
        <taxon>Paenibacillus</taxon>
    </lineage>
</organism>
<dbReference type="SMART" id="SM00849">
    <property type="entry name" value="Lactamase_B"/>
    <property type="match status" value="1"/>
</dbReference>
<dbReference type="PANTHER" id="PTHR42663:SF6">
    <property type="entry name" value="HYDROLASE C777.06C-RELATED"/>
    <property type="match status" value="1"/>
</dbReference>
<dbReference type="SUPFAM" id="SSF56281">
    <property type="entry name" value="Metallo-hydrolase/oxidoreductase"/>
    <property type="match status" value="1"/>
</dbReference>
<protein>
    <submittedName>
        <fullName evidence="5">MBL fold metallo-hydrolase</fullName>
    </submittedName>
</protein>
<keyword evidence="6" id="KW-1185">Reference proteome</keyword>
<comment type="function">
    <text evidence="2">Counteracts the endogenous Pycsar antiviral defense system. Phosphodiesterase that enables metal-dependent hydrolysis of host cyclic nucleotide Pycsar defense signals such as cCMP and cUMP.</text>
</comment>
<reference evidence="5 6" key="1">
    <citation type="submission" date="2021-02" db="EMBL/GenBank/DDBJ databases">
        <title>Paenibacillus tianjinensis sp. nov.</title>
        <authorList>
            <person name="Liu H."/>
        </authorList>
    </citation>
    <scope>NUCLEOTIDE SEQUENCE [LARGE SCALE GENOMIC DNA]</scope>
    <source>
        <strain evidence="5 6">TB2019</strain>
    </source>
</reference>
<feature type="domain" description="Metallo-beta-lactamase" evidence="4">
    <location>
        <begin position="19"/>
        <end position="219"/>
    </location>
</feature>
<sequence>MTVSLQMLGTGDAFAKNYYNNNGLLLSRDYTLLIDCGTTAPLAMEKLGRSFADVNAVLITHIHDDHAGGLPELSRLMRTKFGRKMILLVADTLVEPLWESFQKNSSSAAHNPSSLEDAFEVRLLKPGFPYQLSTEITLELIRTPHIRGKDSYSLLLGGEIFYSADMIFQPELLLKLVRKQAIRQIFHDCQLKGPGEVHTTLSELLSLPEDVRKVIRLMHYGDQKPEFEGKTAEMTFLEQHVIYAL</sequence>
<evidence type="ECO:0000256" key="3">
    <source>
        <dbReference type="ARBA" id="ARBA00048505"/>
    </source>
</evidence>
<dbReference type="Gene3D" id="3.60.15.10">
    <property type="entry name" value="Ribonuclease Z/Hydroxyacylglutathione hydrolase-like"/>
    <property type="match status" value="1"/>
</dbReference>
<comment type="catalytic activity">
    <reaction evidence="1">
        <text>3',5'-cyclic CMP + H2O = CMP + H(+)</text>
        <dbReference type="Rhea" id="RHEA:72675"/>
        <dbReference type="ChEBI" id="CHEBI:15377"/>
        <dbReference type="ChEBI" id="CHEBI:15378"/>
        <dbReference type="ChEBI" id="CHEBI:58003"/>
        <dbReference type="ChEBI" id="CHEBI:60377"/>
    </reaction>
    <physiologicalReaction direction="left-to-right" evidence="1">
        <dbReference type="Rhea" id="RHEA:72676"/>
    </physiologicalReaction>
</comment>